<reference evidence="1 2" key="1">
    <citation type="journal article" date="2021" name="Plant Biotechnol. J.">
        <title>Multi-omics assisted identification of the key and species-specific regulatory components of drought-tolerant mechanisms in Gossypium stocksii.</title>
        <authorList>
            <person name="Yu D."/>
            <person name="Ke L."/>
            <person name="Zhang D."/>
            <person name="Wu Y."/>
            <person name="Sun Y."/>
            <person name="Mei J."/>
            <person name="Sun J."/>
            <person name="Sun Y."/>
        </authorList>
    </citation>
    <scope>NUCLEOTIDE SEQUENCE [LARGE SCALE GENOMIC DNA]</scope>
    <source>
        <strain evidence="2">cv. E1</strain>
        <tissue evidence="1">Leaf</tissue>
    </source>
</reference>
<keyword evidence="2" id="KW-1185">Reference proteome</keyword>
<comment type="caution">
    <text evidence="1">The sequence shown here is derived from an EMBL/GenBank/DDBJ whole genome shotgun (WGS) entry which is preliminary data.</text>
</comment>
<proteinExistence type="predicted"/>
<evidence type="ECO:0000313" key="2">
    <source>
        <dbReference type="Proteomes" id="UP000828251"/>
    </source>
</evidence>
<dbReference type="Proteomes" id="UP000828251">
    <property type="component" value="Unassembled WGS sequence"/>
</dbReference>
<sequence length="66" mass="7922">MKISFNIIRQYNQLWVQVLRTKYKCVEKVPQTLRINNALQLWKGLSKVWEAVRDGVMHIYDIDCNL</sequence>
<dbReference type="AlphaFoldDB" id="A0A9D3VD28"/>
<name>A0A9D3VD28_9ROSI</name>
<protein>
    <submittedName>
        <fullName evidence="1">Uncharacterized protein</fullName>
    </submittedName>
</protein>
<organism evidence="1 2">
    <name type="scientific">Gossypium stocksii</name>
    <dbReference type="NCBI Taxonomy" id="47602"/>
    <lineage>
        <taxon>Eukaryota</taxon>
        <taxon>Viridiplantae</taxon>
        <taxon>Streptophyta</taxon>
        <taxon>Embryophyta</taxon>
        <taxon>Tracheophyta</taxon>
        <taxon>Spermatophyta</taxon>
        <taxon>Magnoliopsida</taxon>
        <taxon>eudicotyledons</taxon>
        <taxon>Gunneridae</taxon>
        <taxon>Pentapetalae</taxon>
        <taxon>rosids</taxon>
        <taxon>malvids</taxon>
        <taxon>Malvales</taxon>
        <taxon>Malvaceae</taxon>
        <taxon>Malvoideae</taxon>
        <taxon>Gossypium</taxon>
    </lineage>
</organism>
<accession>A0A9D3VD28</accession>
<gene>
    <name evidence="1" type="ORF">J1N35_020577</name>
</gene>
<evidence type="ECO:0000313" key="1">
    <source>
        <dbReference type="EMBL" id="KAH1080816.1"/>
    </source>
</evidence>
<dbReference type="EMBL" id="JAIQCV010000007">
    <property type="protein sequence ID" value="KAH1080816.1"/>
    <property type="molecule type" value="Genomic_DNA"/>
</dbReference>